<evidence type="ECO:0000256" key="2">
    <source>
        <dbReference type="ARBA" id="ARBA00009721"/>
    </source>
</evidence>
<accession>A0A146KE01</accession>
<sequence>TMNADEQVAYLLSFYDEFQKWKQEKQQQLKQIPANLLALASALDSKFRPFVNHVVKSKQPAGDTERHAFEERAKKVVESGLNSFFFPANFLEVDFLSDSGSSAMTCEQWSQLVQGDESYGSNEGWPLFNKAIAETFGQNFASVFLGQSEDEQLNKKYKNRKNFNYLVNQGRGAESVFFAALADSLVRRDYETYNETSIEYIVTCSNNFFDTTCGHILNINNRSVQAPNGKEYKITFRLINHPNAKVKNGTYSATDKYLGDGDFDSFSELVEKDHARVAVCFTTITNNSGGSQPVSLEHISKVSEMCRKFNIPYMMDSCRFAENAFMIKKIENSPRSVQEIVHEIFSKVDGFTISLKKDGIANCGGALCFSPKSKAILQFVDQKGGCMLQQIMDTIILQIGHFTYGALTGRDIKAVCVGLRHVVKQEYLEGRVGQVHRFATMLTNLGVPILTPCGTSAVYLDIDKFFDDQHRNRRGEYLGNSIVGISLAAGIRMCELGASAFSSPHGNAPYMSPNDVSGNFVRLAIPRQLYADDDLFTAALWLAFCYERRDMIKRVVDRPNIRNLSLHHFKMMFDFAK</sequence>
<dbReference type="InterPro" id="IPR015422">
    <property type="entry name" value="PyrdxlP-dep_Trfase_small"/>
</dbReference>
<protein>
    <submittedName>
        <fullName evidence="5">Tryptophanase</fullName>
    </submittedName>
</protein>
<dbReference type="Gene3D" id="3.90.1150.10">
    <property type="entry name" value="Aspartate Aminotransferase, domain 1"/>
    <property type="match status" value="1"/>
</dbReference>
<keyword evidence="3" id="KW-0663">Pyridoxal phosphate</keyword>
<dbReference type="InterPro" id="IPR015424">
    <property type="entry name" value="PyrdxlP-dep_Trfase"/>
</dbReference>
<dbReference type="PANTHER" id="PTHR32325:SF4">
    <property type="entry name" value="TRYPTOPHANASE"/>
    <property type="match status" value="1"/>
</dbReference>
<evidence type="ECO:0000313" key="5">
    <source>
        <dbReference type="EMBL" id="JAP93905.1"/>
    </source>
</evidence>
<dbReference type="Pfam" id="PF01212">
    <property type="entry name" value="Beta_elim_lyase"/>
    <property type="match status" value="1"/>
</dbReference>
<proteinExistence type="inferred from homology"/>
<dbReference type="PANTHER" id="PTHR32325">
    <property type="entry name" value="BETA-ELIMINATING LYASE-LIKE PROTEIN-RELATED"/>
    <property type="match status" value="1"/>
</dbReference>
<comment type="similarity">
    <text evidence="2">Belongs to the beta-eliminating lyase family.</text>
</comment>
<dbReference type="Gene3D" id="3.40.640.10">
    <property type="entry name" value="Type I PLP-dependent aspartate aminotransferase-like (Major domain)"/>
    <property type="match status" value="1"/>
</dbReference>
<comment type="cofactor">
    <cofactor evidence="1">
        <name>pyridoxal 5'-phosphate</name>
        <dbReference type="ChEBI" id="CHEBI:597326"/>
    </cofactor>
</comment>
<evidence type="ECO:0000256" key="3">
    <source>
        <dbReference type="ARBA" id="ARBA00022898"/>
    </source>
</evidence>
<feature type="non-terminal residue" evidence="5">
    <location>
        <position position="1"/>
    </location>
</feature>
<reference evidence="5" key="1">
    <citation type="submission" date="2015-07" db="EMBL/GenBank/DDBJ databases">
        <title>Adaptation to a free-living lifestyle via gene acquisitions in the diplomonad Trepomonas sp. PC1.</title>
        <authorList>
            <person name="Xu F."/>
            <person name="Jerlstrom-Hultqvist J."/>
            <person name="Kolisko M."/>
            <person name="Simpson A.G.B."/>
            <person name="Roger A.J."/>
            <person name="Svard S.G."/>
            <person name="Andersson J.O."/>
        </authorList>
    </citation>
    <scope>NUCLEOTIDE SEQUENCE</scope>
    <source>
        <strain evidence="5">PC1</strain>
    </source>
</reference>
<dbReference type="NCBIfam" id="NF009709">
    <property type="entry name" value="PRK13238.1"/>
    <property type="match status" value="1"/>
</dbReference>
<dbReference type="EMBL" id="GDID01002701">
    <property type="protein sequence ID" value="JAP93905.1"/>
    <property type="molecule type" value="Transcribed_RNA"/>
</dbReference>
<organism evidence="5">
    <name type="scientific">Trepomonas sp. PC1</name>
    <dbReference type="NCBI Taxonomy" id="1076344"/>
    <lineage>
        <taxon>Eukaryota</taxon>
        <taxon>Metamonada</taxon>
        <taxon>Diplomonadida</taxon>
        <taxon>Hexamitidae</taxon>
        <taxon>Hexamitinae</taxon>
        <taxon>Trepomonas</taxon>
    </lineage>
</organism>
<dbReference type="InterPro" id="IPR001597">
    <property type="entry name" value="ArAA_b-elim_lyase/Thr_aldolase"/>
</dbReference>
<evidence type="ECO:0000259" key="4">
    <source>
        <dbReference type="Pfam" id="PF01212"/>
    </source>
</evidence>
<dbReference type="InterPro" id="IPR015421">
    <property type="entry name" value="PyrdxlP-dep_Trfase_major"/>
</dbReference>
<name>A0A146KE01_9EUKA</name>
<dbReference type="AlphaFoldDB" id="A0A146KE01"/>
<gene>
    <name evidence="5" type="ORF">TPC1_13620</name>
</gene>
<dbReference type="SUPFAM" id="SSF53383">
    <property type="entry name" value="PLP-dependent transferases"/>
    <property type="match status" value="1"/>
</dbReference>
<dbReference type="GO" id="GO:0016829">
    <property type="term" value="F:lyase activity"/>
    <property type="evidence" value="ECO:0007669"/>
    <property type="project" value="InterPro"/>
</dbReference>
<feature type="domain" description="Aromatic amino acid beta-eliminating lyase/threonine aldolase" evidence="4">
    <location>
        <begin position="94"/>
        <end position="531"/>
    </location>
</feature>
<dbReference type="GO" id="GO:0006520">
    <property type="term" value="P:amino acid metabolic process"/>
    <property type="evidence" value="ECO:0007669"/>
    <property type="project" value="InterPro"/>
</dbReference>
<evidence type="ECO:0000256" key="1">
    <source>
        <dbReference type="ARBA" id="ARBA00001933"/>
    </source>
</evidence>